<accession>A6DMV4</accession>
<evidence type="ECO:0000256" key="4">
    <source>
        <dbReference type="ARBA" id="ARBA00023163"/>
    </source>
</evidence>
<keyword evidence="6" id="KW-1185">Reference proteome</keyword>
<gene>
    <name evidence="5" type="ORF">LNTAR_07094</name>
</gene>
<dbReference type="InterPro" id="IPR005650">
    <property type="entry name" value="BlaI_family"/>
</dbReference>
<dbReference type="GO" id="GO:0045892">
    <property type="term" value="P:negative regulation of DNA-templated transcription"/>
    <property type="evidence" value="ECO:0007669"/>
    <property type="project" value="InterPro"/>
</dbReference>
<dbReference type="InterPro" id="IPR036390">
    <property type="entry name" value="WH_DNA-bd_sf"/>
</dbReference>
<keyword evidence="2" id="KW-0805">Transcription regulation</keyword>
<evidence type="ECO:0000256" key="2">
    <source>
        <dbReference type="ARBA" id="ARBA00023015"/>
    </source>
</evidence>
<evidence type="ECO:0000256" key="1">
    <source>
        <dbReference type="ARBA" id="ARBA00011046"/>
    </source>
</evidence>
<sequence>MDAYMDKKNLSESEWTVMEVLWEQSPQTAKDVKIALEEPKQWAINTVRTLLTRLVNKGALETADNQSGVTTFKPLISHENCIRAESQSFLKRIFGGSSMPLLVHFSQNADLSEDDVEELKKILDESVKNKQVNKDK</sequence>
<dbReference type="AlphaFoldDB" id="A6DMV4"/>
<dbReference type="Proteomes" id="UP000004947">
    <property type="component" value="Unassembled WGS sequence"/>
</dbReference>
<dbReference type="GO" id="GO:0003677">
    <property type="term" value="F:DNA binding"/>
    <property type="evidence" value="ECO:0007669"/>
    <property type="project" value="UniProtKB-KW"/>
</dbReference>
<dbReference type="Gene3D" id="1.10.4040.10">
    <property type="entry name" value="Penicillinase repressor domain"/>
    <property type="match status" value="1"/>
</dbReference>
<comment type="caution">
    <text evidence="5">The sequence shown here is derived from an EMBL/GenBank/DDBJ whole genome shotgun (WGS) entry which is preliminary data.</text>
</comment>
<evidence type="ECO:0000313" key="6">
    <source>
        <dbReference type="Proteomes" id="UP000004947"/>
    </source>
</evidence>
<proteinExistence type="inferred from homology"/>
<organism evidence="5 6">
    <name type="scientific">Lentisphaera araneosa HTCC2155</name>
    <dbReference type="NCBI Taxonomy" id="313628"/>
    <lineage>
        <taxon>Bacteria</taxon>
        <taxon>Pseudomonadati</taxon>
        <taxon>Lentisphaerota</taxon>
        <taxon>Lentisphaeria</taxon>
        <taxon>Lentisphaerales</taxon>
        <taxon>Lentisphaeraceae</taxon>
        <taxon>Lentisphaera</taxon>
    </lineage>
</organism>
<dbReference type="EMBL" id="ABCK01000012">
    <property type="protein sequence ID" value="EDM26990.1"/>
    <property type="molecule type" value="Genomic_DNA"/>
</dbReference>
<dbReference type="Pfam" id="PF03965">
    <property type="entry name" value="Penicillinase_R"/>
    <property type="match status" value="1"/>
</dbReference>
<dbReference type="SUPFAM" id="SSF46785">
    <property type="entry name" value="Winged helix' DNA-binding domain"/>
    <property type="match status" value="1"/>
</dbReference>
<keyword evidence="3" id="KW-0238">DNA-binding</keyword>
<dbReference type="InterPro" id="IPR036388">
    <property type="entry name" value="WH-like_DNA-bd_sf"/>
</dbReference>
<evidence type="ECO:0000256" key="3">
    <source>
        <dbReference type="ARBA" id="ARBA00023125"/>
    </source>
</evidence>
<dbReference type="eggNOG" id="COG3682">
    <property type="taxonomic scope" value="Bacteria"/>
</dbReference>
<comment type="similarity">
    <text evidence="1">Belongs to the BlaI transcriptional regulatory family.</text>
</comment>
<keyword evidence="4" id="KW-0804">Transcription</keyword>
<reference evidence="5 6" key="1">
    <citation type="journal article" date="2010" name="J. Bacteriol.">
        <title>Genome sequence of Lentisphaera araneosa HTCC2155T, the type species of the order Lentisphaerales in the phylum Lentisphaerae.</title>
        <authorList>
            <person name="Thrash J.C."/>
            <person name="Cho J.C."/>
            <person name="Vergin K.L."/>
            <person name="Morris R.M."/>
            <person name="Giovannoni S.J."/>
        </authorList>
    </citation>
    <scope>NUCLEOTIDE SEQUENCE [LARGE SCALE GENOMIC DNA]</scope>
    <source>
        <strain evidence="5 6">HTCC2155</strain>
    </source>
</reference>
<dbReference type="Gene3D" id="1.10.10.10">
    <property type="entry name" value="Winged helix-like DNA-binding domain superfamily/Winged helix DNA-binding domain"/>
    <property type="match status" value="1"/>
</dbReference>
<evidence type="ECO:0000313" key="5">
    <source>
        <dbReference type="EMBL" id="EDM26990.1"/>
    </source>
</evidence>
<name>A6DMV4_9BACT</name>
<protein>
    <submittedName>
        <fullName evidence="5">Methicillin resistance regulatory protein MecI</fullName>
    </submittedName>
</protein>
<dbReference type="STRING" id="313628.LNTAR_07094"/>
<dbReference type="PIRSF" id="PIRSF019455">
    <property type="entry name" value="CopR_AtkY"/>
    <property type="match status" value="1"/>
</dbReference>